<dbReference type="PIRSF" id="PIRSF001340">
    <property type="entry name" value="AIR_carboxylase"/>
    <property type="match status" value="1"/>
</dbReference>
<dbReference type="InterPro" id="IPR016301">
    <property type="entry name" value="Ade2_fungi/plant"/>
</dbReference>
<dbReference type="Proteomes" id="UP001085076">
    <property type="component" value="Miscellaneous, Linkage group lg03"/>
</dbReference>
<dbReference type="SUPFAM" id="SSF51246">
    <property type="entry name" value="Rudiment single hybrid motif"/>
    <property type="match status" value="1"/>
</dbReference>
<evidence type="ECO:0000313" key="15">
    <source>
        <dbReference type="Proteomes" id="UP001085076"/>
    </source>
</evidence>
<dbReference type="OrthoDB" id="15425at2759"/>
<comment type="pathway">
    <text evidence="2">Purine metabolism; IMP biosynthesis via de novo pathway; 5-amino-1-(5-phospho-D-ribosyl)imidazole-4-carboxylate from 5-amino-1-(5-phospho-D-ribosyl)imidazole (carboxylase route): step 1/1.</text>
</comment>
<gene>
    <name evidence="14" type="ORF">J5N97_012890</name>
</gene>
<evidence type="ECO:0000256" key="12">
    <source>
        <dbReference type="SAM" id="MobiDB-lite"/>
    </source>
</evidence>
<reference evidence="14" key="1">
    <citation type="submission" date="2021-03" db="EMBL/GenBank/DDBJ databases">
        <authorList>
            <person name="Li Z."/>
            <person name="Yang C."/>
        </authorList>
    </citation>
    <scope>NUCLEOTIDE SEQUENCE</scope>
    <source>
        <strain evidence="14">Dzin_1.0</strain>
        <tissue evidence="14">Leaf</tissue>
    </source>
</reference>
<evidence type="ECO:0000313" key="14">
    <source>
        <dbReference type="EMBL" id="KAJ0977416.1"/>
    </source>
</evidence>
<dbReference type="Pfam" id="PF02222">
    <property type="entry name" value="ATP-grasp"/>
    <property type="match status" value="1"/>
</dbReference>
<feature type="region of interest" description="Disordered" evidence="12">
    <location>
        <begin position="41"/>
        <end position="68"/>
    </location>
</feature>
<dbReference type="Gene3D" id="3.30.1490.20">
    <property type="entry name" value="ATP-grasp fold, A domain"/>
    <property type="match status" value="1"/>
</dbReference>
<proteinExistence type="inferred from homology"/>
<evidence type="ECO:0000256" key="3">
    <source>
        <dbReference type="ARBA" id="ARBA00006114"/>
    </source>
</evidence>
<dbReference type="AlphaFoldDB" id="A0A9D5HI50"/>
<dbReference type="Pfam" id="PF00731">
    <property type="entry name" value="AIRC"/>
    <property type="match status" value="1"/>
</dbReference>
<keyword evidence="9" id="KW-0456">Lyase</keyword>
<evidence type="ECO:0000256" key="5">
    <source>
        <dbReference type="ARBA" id="ARBA00022741"/>
    </source>
</evidence>
<dbReference type="Pfam" id="PF22660">
    <property type="entry name" value="RS_preATP-grasp-like"/>
    <property type="match status" value="1"/>
</dbReference>
<accession>A0A9D5HI50</accession>
<dbReference type="NCBIfam" id="NF004679">
    <property type="entry name" value="PRK06019.1-5"/>
    <property type="match status" value="1"/>
</dbReference>
<reference evidence="14" key="2">
    <citation type="journal article" date="2022" name="Hortic Res">
        <title>The genome of Dioscorea zingiberensis sheds light on the biosynthesis, origin and evolution of the medicinally important diosgenin saponins.</title>
        <authorList>
            <person name="Li Y."/>
            <person name="Tan C."/>
            <person name="Li Z."/>
            <person name="Guo J."/>
            <person name="Li S."/>
            <person name="Chen X."/>
            <person name="Wang C."/>
            <person name="Dai X."/>
            <person name="Yang H."/>
            <person name="Song W."/>
            <person name="Hou L."/>
            <person name="Xu J."/>
            <person name="Tong Z."/>
            <person name="Xu A."/>
            <person name="Yuan X."/>
            <person name="Wang W."/>
            <person name="Yang Q."/>
            <person name="Chen L."/>
            <person name="Sun Z."/>
            <person name="Wang K."/>
            <person name="Pan B."/>
            <person name="Chen J."/>
            <person name="Bao Y."/>
            <person name="Liu F."/>
            <person name="Qi X."/>
            <person name="Gang D.R."/>
            <person name="Wen J."/>
            <person name="Li J."/>
        </authorList>
    </citation>
    <scope>NUCLEOTIDE SEQUENCE</scope>
    <source>
        <strain evidence="14">Dzin_1.0</strain>
    </source>
</reference>
<dbReference type="InterPro" id="IPR000031">
    <property type="entry name" value="PurE_dom"/>
</dbReference>
<dbReference type="GO" id="GO:0009507">
    <property type="term" value="C:chloroplast"/>
    <property type="evidence" value="ECO:0007669"/>
    <property type="project" value="TreeGrafter"/>
</dbReference>
<keyword evidence="7" id="KW-0210">Decarboxylase</keyword>
<evidence type="ECO:0000259" key="13">
    <source>
        <dbReference type="PROSITE" id="PS50975"/>
    </source>
</evidence>
<dbReference type="InterPro" id="IPR033747">
    <property type="entry name" value="PurE_ClassI"/>
</dbReference>
<evidence type="ECO:0000256" key="11">
    <source>
        <dbReference type="PROSITE-ProRule" id="PRU00409"/>
    </source>
</evidence>
<dbReference type="SMART" id="SM01001">
    <property type="entry name" value="AIRC"/>
    <property type="match status" value="1"/>
</dbReference>
<protein>
    <recommendedName>
        <fullName evidence="4">phosphoribosylaminoimidazole carboxylase</fullName>
        <ecNumber evidence="4">4.1.1.21</ecNumber>
    </recommendedName>
    <alternativeName>
        <fullName evidence="10">AIR carboxylase</fullName>
    </alternativeName>
</protein>
<dbReference type="GO" id="GO:0004638">
    <property type="term" value="F:phosphoribosylaminoimidazole carboxylase activity"/>
    <property type="evidence" value="ECO:0007669"/>
    <property type="project" value="UniProtKB-EC"/>
</dbReference>
<dbReference type="HAMAP" id="MF_01929">
    <property type="entry name" value="PurE_classI"/>
    <property type="match status" value="1"/>
</dbReference>
<comment type="similarity">
    <text evidence="3">In the C-terminal section; belongs to the AIR carboxylase family. Class I subfamily.</text>
</comment>
<feature type="domain" description="ATP-grasp" evidence="13">
    <location>
        <begin position="186"/>
        <end position="374"/>
    </location>
</feature>
<evidence type="ECO:0000256" key="4">
    <source>
        <dbReference type="ARBA" id="ARBA00012329"/>
    </source>
</evidence>
<keyword evidence="15" id="KW-1185">Reference proteome</keyword>
<dbReference type="InterPro" id="IPR011761">
    <property type="entry name" value="ATP-grasp"/>
</dbReference>
<dbReference type="Gene3D" id="3.30.470.20">
    <property type="entry name" value="ATP-grasp fold, B domain"/>
    <property type="match status" value="1"/>
</dbReference>
<dbReference type="Pfam" id="PF17769">
    <property type="entry name" value="PurK_C"/>
    <property type="match status" value="1"/>
</dbReference>
<dbReference type="Gene3D" id="3.40.50.1970">
    <property type="match status" value="1"/>
</dbReference>
<dbReference type="PANTHER" id="PTHR11609">
    <property type="entry name" value="PURINE BIOSYNTHESIS PROTEIN 6/7, PUR6/7"/>
    <property type="match status" value="1"/>
</dbReference>
<dbReference type="InterPro" id="IPR011054">
    <property type="entry name" value="Rudment_hybrid_motif"/>
</dbReference>
<keyword evidence="8 11" id="KW-0067">ATP-binding</keyword>
<dbReference type="GO" id="GO:0005524">
    <property type="term" value="F:ATP binding"/>
    <property type="evidence" value="ECO:0007669"/>
    <property type="project" value="UniProtKB-UniRule"/>
</dbReference>
<dbReference type="InterPro" id="IPR003135">
    <property type="entry name" value="ATP-grasp_carboxylate-amine"/>
</dbReference>
<evidence type="ECO:0000256" key="2">
    <source>
        <dbReference type="ARBA" id="ARBA00004747"/>
    </source>
</evidence>
<evidence type="ECO:0000256" key="1">
    <source>
        <dbReference type="ARBA" id="ARBA00001244"/>
    </source>
</evidence>
<evidence type="ECO:0000256" key="8">
    <source>
        <dbReference type="ARBA" id="ARBA00022840"/>
    </source>
</evidence>
<comment type="caution">
    <text evidence="14">The sequence shown here is derived from an EMBL/GenBank/DDBJ whole genome shotgun (WGS) entry which is preliminary data.</text>
</comment>
<dbReference type="PANTHER" id="PTHR11609:SF5">
    <property type="entry name" value="PHOSPHORIBOSYLAMINOIMIDAZOLE CARBOXYLASE"/>
    <property type="match status" value="1"/>
</dbReference>
<evidence type="ECO:0000256" key="6">
    <source>
        <dbReference type="ARBA" id="ARBA00022755"/>
    </source>
</evidence>
<name>A0A9D5HI50_9LILI</name>
<dbReference type="InterPro" id="IPR013815">
    <property type="entry name" value="ATP_grasp_subdomain_1"/>
</dbReference>
<dbReference type="EC" id="4.1.1.21" evidence="4"/>
<dbReference type="SUPFAM" id="SSF52440">
    <property type="entry name" value="PreATP-grasp domain"/>
    <property type="match status" value="1"/>
</dbReference>
<evidence type="ECO:0000256" key="9">
    <source>
        <dbReference type="ARBA" id="ARBA00023239"/>
    </source>
</evidence>
<dbReference type="HAMAP" id="MF_01928">
    <property type="entry name" value="PurK"/>
    <property type="match status" value="1"/>
</dbReference>
<feature type="compositionally biased region" description="Polar residues" evidence="12">
    <location>
        <begin position="46"/>
        <end position="60"/>
    </location>
</feature>
<dbReference type="InterPro" id="IPR005875">
    <property type="entry name" value="PurK"/>
</dbReference>
<dbReference type="NCBIfam" id="TIGR01161">
    <property type="entry name" value="purK"/>
    <property type="match status" value="1"/>
</dbReference>
<dbReference type="InterPro" id="IPR054350">
    <property type="entry name" value="PurT/PurK_preATP-grasp"/>
</dbReference>
<sequence length="616" mass="67362">MLLRGSSAACYSSLGDHRRLSNPSARATLFLNFRRRPFPLPPLKQPMSSIPPRSSQTRALTGSADAVSSERKDDLPMHVLSNTKVGILGGGQLGKMMCQAASCMAIKVLTLDPLEKSPASGLSYCHVVGDFNDGEAVREFAKRCDLVTIEIEHVDAVMLEKLEQQGIDCQPKASTIKIIQDKYLQKYHFSQHGIPLPEFMQIDNIESAERAGSLYGYPLMIKCRRLAYDGRGNAVAHSKEELSSAVAALGGFDRALYVERWTPFVKELSVIVARGRDGCISCYPVVETIHKNNICHIVEAPADVPEKIKELSLDVAQKAVSSLEGAGIFAVELFLTGDGQVLLNEVAPRPHNSGHHTIESCYTSQYEQHLRAVLGLPLGDPSMKTPAAIMYNILGEDEGEPGLRLAHELIGRALKVPGASIHWYDKPDMRKLRKMGHITITGPSMNIVKARLDSMLNKDQSETTVIPQVAIIMGSDSDLPIMKEAAVVLKNFDVPFEVTIVSAHRTPDRMYSFASSAKKRGIQVIIAGAGGAAHLPGMVASLTSLLVIGVPVRTASLDGVDSLLSIVQQMLAIRILANGEAKLWDRVVKYQEVMKDTVLTKAEKLEHEGWEQYLKS</sequence>
<dbReference type="FunFam" id="3.30.1490.20:FF:000016">
    <property type="entry name" value="phosphoribosylaminoimidazole carboxylase, chloroplastic"/>
    <property type="match status" value="1"/>
</dbReference>
<dbReference type="InterPro" id="IPR016185">
    <property type="entry name" value="PreATP-grasp_dom_sf"/>
</dbReference>
<dbReference type="EMBL" id="JAGGNH010000003">
    <property type="protein sequence ID" value="KAJ0977416.1"/>
    <property type="molecule type" value="Genomic_DNA"/>
</dbReference>
<dbReference type="FunFam" id="3.30.470.20:FF:000037">
    <property type="entry name" value="Phosphoribosylaminoimidazole carboxylase, chloroplastic"/>
    <property type="match status" value="1"/>
</dbReference>
<dbReference type="GO" id="GO:0006189">
    <property type="term" value="P:'de novo' IMP biosynthetic process"/>
    <property type="evidence" value="ECO:0007669"/>
    <property type="project" value="InterPro"/>
</dbReference>
<dbReference type="SUPFAM" id="SSF52255">
    <property type="entry name" value="N5-CAIR mutase (phosphoribosylaminoimidazole carboxylase, PurE)"/>
    <property type="match status" value="1"/>
</dbReference>
<evidence type="ECO:0000256" key="10">
    <source>
        <dbReference type="ARBA" id="ARBA00031607"/>
    </source>
</evidence>
<organism evidence="14 15">
    <name type="scientific">Dioscorea zingiberensis</name>
    <dbReference type="NCBI Taxonomy" id="325984"/>
    <lineage>
        <taxon>Eukaryota</taxon>
        <taxon>Viridiplantae</taxon>
        <taxon>Streptophyta</taxon>
        <taxon>Embryophyta</taxon>
        <taxon>Tracheophyta</taxon>
        <taxon>Spermatophyta</taxon>
        <taxon>Magnoliopsida</taxon>
        <taxon>Liliopsida</taxon>
        <taxon>Dioscoreales</taxon>
        <taxon>Dioscoreaceae</taxon>
        <taxon>Dioscorea</taxon>
    </lineage>
</organism>
<keyword evidence="6" id="KW-0658">Purine biosynthesis</keyword>
<comment type="catalytic activity">
    <reaction evidence="1">
        <text>5-amino-1-(5-phospho-D-ribosyl)imidazole-4-carboxylate + H(+) = 5-amino-1-(5-phospho-beta-D-ribosyl)imidazole + CO2</text>
        <dbReference type="Rhea" id="RHEA:10792"/>
        <dbReference type="ChEBI" id="CHEBI:15378"/>
        <dbReference type="ChEBI" id="CHEBI:16526"/>
        <dbReference type="ChEBI" id="CHEBI:77657"/>
        <dbReference type="ChEBI" id="CHEBI:137981"/>
        <dbReference type="EC" id="4.1.1.21"/>
    </reaction>
</comment>
<keyword evidence="5 11" id="KW-0547">Nucleotide-binding</keyword>
<evidence type="ECO:0000256" key="7">
    <source>
        <dbReference type="ARBA" id="ARBA00022793"/>
    </source>
</evidence>
<dbReference type="PROSITE" id="PS50975">
    <property type="entry name" value="ATP_GRASP"/>
    <property type="match status" value="1"/>
</dbReference>
<dbReference type="GO" id="GO:0046872">
    <property type="term" value="F:metal ion binding"/>
    <property type="evidence" value="ECO:0007669"/>
    <property type="project" value="InterPro"/>
</dbReference>
<dbReference type="InterPro" id="IPR040686">
    <property type="entry name" value="PurK_C"/>
</dbReference>
<dbReference type="Gene3D" id="3.40.50.20">
    <property type="match status" value="1"/>
</dbReference>
<dbReference type="SUPFAM" id="SSF56059">
    <property type="entry name" value="Glutathione synthetase ATP-binding domain-like"/>
    <property type="match status" value="1"/>
</dbReference>